<sequence>MSVMVDKMSAEQGRPLAVIGQVLLVSLVAIIGWNIALPGLDPAFLETQSRAGGASALSILALGVWPILTALALGQIVRLITPRLADSKFLVAAENVGALLLAGSQAYGIALSFSAMGRLTDESSFGLALVISSLVGGVALMLVMSRQVVLPSLASAFWMLWLLPDLINKPPQIYSSLYLFRTGGFNGSHLVVPISVIIGGVALAIFAIRTVMTNEDRGTLTRDVTKSVFLMNVVVWPPFLAASAAGYLLMPLAFVTPDSFSDASSVTIYFLAMTALLIPVFVFGYRRYFAHKGVTLPLTSMLVLAITQIVLIVGGEFVTQRVIFPVPLSGTTLLVLVAVGYALIEALRHPLSTSNV</sequence>
<evidence type="ECO:0008006" key="4">
    <source>
        <dbReference type="Google" id="ProtNLM"/>
    </source>
</evidence>
<dbReference type="InterPro" id="IPR023201">
    <property type="entry name" value="SecY_dom_sf"/>
</dbReference>
<feature type="transmembrane region" description="Helical" evidence="1">
    <location>
        <begin position="187"/>
        <end position="208"/>
    </location>
</feature>
<keyword evidence="1" id="KW-0812">Transmembrane</keyword>
<feature type="transmembrane region" description="Helical" evidence="1">
    <location>
        <begin position="89"/>
        <end position="113"/>
    </location>
</feature>
<accession>A0A1R3THD9</accession>
<protein>
    <recommendedName>
        <fullName evidence="4">Preprotein translocase subunit SecY</fullName>
    </recommendedName>
</protein>
<feature type="transmembrane region" description="Helical" evidence="1">
    <location>
        <begin position="16"/>
        <end position="36"/>
    </location>
</feature>
<dbReference type="Gene3D" id="1.10.3370.10">
    <property type="entry name" value="SecY subunit domain"/>
    <property type="match status" value="1"/>
</dbReference>
<reference evidence="3" key="1">
    <citation type="submission" date="2016-10" db="EMBL/GenBank/DDBJ databases">
        <authorList>
            <person name="Wibberg D."/>
        </authorList>
    </citation>
    <scope>NUCLEOTIDE SEQUENCE [LARGE SCALE GENOMIC DNA]</scope>
</reference>
<gene>
    <name evidence="2" type="ORF">DSM25559_0457</name>
</gene>
<feature type="transmembrane region" description="Helical" evidence="1">
    <location>
        <begin position="266"/>
        <end position="284"/>
    </location>
</feature>
<feature type="transmembrane region" description="Helical" evidence="1">
    <location>
        <begin position="56"/>
        <end position="77"/>
    </location>
</feature>
<dbReference type="AlphaFoldDB" id="A0A1R3THD9"/>
<dbReference type="EMBL" id="FMUE01000001">
    <property type="protein sequence ID" value="SCX04734.1"/>
    <property type="molecule type" value="Genomic_DNA"/>
</dbReference>
<feature type="transmembrane region" description="Helical" evidence="1">
    <location>
        <begin position="324"/>
        <end position="344"/>
    </location>
</feature>
<keyword evidence="1" id="KW-0472">Membrane</keyword>
<proteinExistence type="predicted"/>
<dbReference type="STRING" id="1907666.DSM25559_0457"/>
<organism evidence="2 3">
    <name type="scientific">Agrobacterium rosae</name>
    <dbReference type="NCBI Taxonomy" id="1972867"/>
    <lineage>
        <taxon>Bacteria</taxon>
        <taxon>Pseudomonadati</taxon>
        <taxon>Pseudomonadota</taxon>
        <taxon>Alphaproteobacteria</taxon>
        <taxon>Hyphomicrobiales</taxon>
        <taxon>Rhizobiaceae</taxon>
        <taxon>Rhizobium/Agrobacterium group</taxon>
        <taxon>Agrobacterium</taxon>
    </lineage>
</organism>
<name>A0A1R3THD9_9HYPH</name>
<evidence type="ECO:0000256" key="1">
    <source>
        <dbReference type="SAM" id="Phobius"/>
    </source>
</evidence>
<feature type="transmembrane region" description="Helical" evidence="1">
    <location>
        <begin position="125"/>
        <end position="143"/>
    </location>
</feature>
<dbReference type="RefSeq" id="WP_143239276.1">
    <property type="nucleotide sequence ID" value="NZ_FMUE01000001.1"/>
</dbReference>
<feature type="transmembrane region" description="Helical" evidence="1">
    <location>
        <begin position="148"/>
        <end position="167"/>
    </location>
</feature>
<feature type="transmembrane region" description="Helical" evidence="1">
    <location>
        <begin position="229"/>
        <end position="254"/>
    </location>
</feature>
<evidence type="ECO:0000313" key="2">
    <source>
        <dbReference type="EMBL" id="SCX04734.1"/>
    </source>
</evidence>
<dbReference type="SUPFAM" id="SSF103491">
    <property type="entry name" value="Preprotein translocase SecY subunit"/>
    <property type="match status" value="1"/>
</dbReference>
<evidence type="ECO:0000313" key="3">
    <source>
        <dbReference type="Proteomes" id="UP000187891"/>
    </source>
</evidence>
<feature type="transmembrane region" description="Helical" evidence="1">
    <location>
        <begin position="296"/>
        <end position="318"/>
    </location>
</feature>
<keyword evidence="1" id="KW-1133">Transmembrane helix</keyword>
<dbReference type="Proteomes" id="UP000187891">
    <property type="component" value="Unassembled WGS sequence"/>
</dbReference>